<evidence type="ECO:0000313" key="3">
    <source>
        <dbReference type="Proteomes" id="UP000823872"/>
    </source>
</evidence>
<sequence length="352" mass="39310">TYQERLFFPREKSPWVPELSTYFLHERAGTGRRGVSLGPHLPHVTREGSESKEQRARRRRGPTLRARGPAPPPPPPKSARSRSGSALQLGTWRGRAASGVGGAGQGWYIQSDRGRAPPVPAEGRAEPGWRRQEPPPGASRGPLTLWPSGAAERQQSRSRPPARPAAPRRPSRLSHARPAPPAAMNHSPLKTALAYECFPDQDNSTLALPSDQKMKTGTSGRQRVQEQVMMTVKRQKSKSSQSSTLSHSNRGSMYDGLADNYNNYGTTSRSSYYSKFQAGNGSWGYPRETEHERGKVRERGRHRIRNRLQALSCQHRARRGARTHGPRDHDLSRSWTPNRLSHSGTPVFFFNR</sequence>
<feature type="compositionally biased region" description="Basic and acidic residues" evidence="1">
    <location>
        <begin position="44"/>
        <end position="54"/>
    </location>
</feature>
<feature type="region of interest" description="Disordered" evidence="1">
    <location>
        <begin position="31"/>
        <end position="185"/>
    </location>
</feature>
<evidence type="ECO:0000256" key="1">
    <source>
        <dbReference type="SAM" id="MobiDB-lite"/>
    </source>
</evidence>
<keyword evidence="3" id="KW-1185">Reference proteome</keyword>
<dbReference type="Proteomes" id="UP000823872">
    <property type="component" value="Chromosome F1"/>
</dbReference>
<reference evidence="2 3" key="1">
    <citation type="submission" date="2021-02" db="EMBL/GenBank/DDBJ databases">
        <title>Safari Cat Assemblies.</title>
        <authorList>
            <person name="Bredemeyer K.R."/>
            <person name="Murphy W.J."/>
        </authorList>
    </citation>
    <scope>NUCLEOTIDE SEQUENCE [LARGE SCALE GENOMIC DNA]</scope>
</reference>
<gene>
    <name evidence="2" type="primary">PKP1</name>
</gene>
<protein>
    <submittedName>
        <fullName evidence="2">Uncharacterized protein</fullName>
    </submittedName>
</protein>
<feature type="region of interest" description="Disordered" evidence="1">
    <location>
        <begin position="313"/>
        <end position="337"/>
    </location>
</feature>
<name>A0ABI7W7A4_FELCA</name>
<accession>A0ABI7W7A4</accession>
<dbReference type="GeneTree" id="ENSGT00940000156735"/>
<proteinExistence type="predicted"/>
<organism evidence="2 3">
    <name type="scientific">Felis catus</name>
    <name type="common">Cat</name>
    <name type="synonym">Felis silvestris catus</name>
    <dbReference type="NCBI Taxonomy" id="9685"/>
    <lineage>
        <taxon>Eukaryota</taxon>
        <taxon>Metazoa</taxon>
        <taxon>Chordata</taxon>
        <taxon>Craniata</taxon>
        <taxon>Vertebrata</taxon>
        <taxon>Euteleostomi</taxon>
        <taxon>Mammalia</taxon>
        <taxon>Eutheria</taxon>
        <taxon>Laurasiatheria</taxon>
        <taxon>Carnivora</taxon>
        <taxon>Feliformia</taxon>
        <taxon>Felidae</taxon>
        <taxon>Felinae</taxon>
        <taxon>Felis</taxon>
    </lineage>
</organism>
<feature type="compositionally biased region" description="Basic residues" evidence="1">
    <location>
        <begin position="315"/>
        <end position="324"/>
    </location>
</feature>
<reference evidence="2" key="3">
    <citation type="submission" date="2025-09" db="UniProtKB">
        <authorList>
            <consortium name="Ensembl"/>
        </authorList>
    </citation>
    <scope>IDENTIFICATION</scope>
    <source>
        <strain evidence="2">breed Abyssinian</strain>
    </source>
</reference>
<feature type="region of interest" description="Disordered" evidence="1">
    <location>
        <begin position="231"/>
        <end position="251"/>
    </location>
</feature>
<dbReference type="Ensembl" id="ENSFCTT00005010098.1">
    <property type="protein sequence ID" value="ENSFCTP00005006220.1"/>
    <property type="gene ID" value="ENSFCTG00005003763.1"/>
</dbReference>
<evidence type="ECO:0000313" key="2">
    <source>
        <dbReference type="Ensembl" id="ENSFCTP00005006220.1"/>
    </source>
</evidence>
<reference evidence="2" key="2">
    <citation type="submission" date="2025-08" db="UniProtKB">
        <authorList>
            <consortium name="Ensembl"/>
        </authorList>
    </citation>
    <scope>IDENTIFICATION</scope>
    <source>
        <strain evidence="2">breed Abyssinian</strain>
    </source>
</reference>
<feature type="compositionally biased region" description="Basic and acidic residues" evidence="1">
    <location>
        <begin position="123"/>
        <end position="133"/>
    </location>
</feature>